<dbReference type="GO" id="GO:0005829">
    <property type="term" value="C:cytosol"/>
    <property type="evidence" value="ECO:0007669"/>
    <property type="project" value="TreeGrafter"/>
</dbReference>
<evidence type="ECO:0000256" key="1">
    <source>
        <dbReference type="ARBA" id="ARBA00001273"/>
    </source>
</evidence>
<dbReference type="GO" id="GO:0006071">
    <property type="term" value="P:glycerol metabolic process"/>
    <property type="evidence" value="ECO:0007669"/>
    <property type="project" value="InterPro"/>
</dbReference>
<keyword evidence="6 7" id="KW-0119">Carbohydrate metabolism</keyword>
<dbReference type="GO" id="GO:0030388">
    <property type="term" value="P:fructose 1,6-bisphosphate metabolic process"/>
    <property type="evidence" value="ECO:0007669"/>
    <property type="project" value="TreeGrafter"/>
</dbReference>
<evidence type="ECO:0000256" key="2">
    <source>
        <dbReference type="ARBA" id="ARBA00008989"/>
    </source>
</evidence>
<dbReference type="GO" id="GO:0046872">
    <property type="term" value="F:metal ion binding"/>
    <property type="evidence" value="ECO:0007669"/>
    <property type="project" value="UniProtKB-KW"/>
</dbReference>
<dbReference type="Gene3D" id="3.30.540.10">
    <property type="entry name" value="Fructose-1,6-Bisphosphatase, subunit A, domain 1"/>
    <property type="match status" value="1"/>
</dbReference>
<keyword evidence="4" id="KW-0378">Hydrolase</keyword>
<keyword evidence="3" id="KW-0479">Metal-binding</keyword>
<gene>
    <name evidence="8" type="ORF">C882_0538</name>
</gene>
<dbReference type="RefSeq" id="WP_009541196.1">
    <property type="nucleotide sequence ID" value="NZ_ANHY01000013.1"/>
</dbReference>
<dbReference type="GO" id="GO:0042132">
    <property type="term" value="F:fructose 1,6-bisphosphate 1-phosphatase activity"/>
    <property type="evidence" value="ECO:0007669"/>
    <property type="project" value="UniProtKB-EC"/>
</dbReference>
<dbReference type="GO" id="GO:0006094">
    <property type="term" value="P:gluconeogenesis"/>
    <property type="evidence" value="ECO:0007669"/>
    <property type="project" value="InterPro"/>
</dbReference>
<keyword evidence="5" id="KW-0464">Manganese</keyword>
<dbReference type="PIRSF" id="PIRSF004532">
    <property type="entry name" value="GlpX"/>
    <property type="match status" value="1"/>
</dbReference>
<comment type="catalytic activity">
    <reaction evidence="1">
        <text>beta-D-fructose 1,6-bisphosphate + H2O = beta-D-fructose 6-phosphate + phosphate</text>
        <dbReference type="Rhea" id="RHEA:11064"/>
        <dbReference type="ChEBI" id="CHEBI:15377"/>
        <dbReference type="ChEBI" id="CHEBI:32966"/>
        <dbReference type="ChEBI" id="CHEBI:43474"/>
        <dbReference type="ChEBI" id="CHEBI:57634"/>
        <dbReference type="EC" id="3.1.3.11"/>
    </reaction>
</comment>
<dbReference type="Gene3D" id="3.40.190.90">
    <property type="match status" value="1"/>
</dbReference>
<dbReference type="Proteomes" id="UP000009881">
    <property type="component" value="Unassembled WGS sequence"/>
</dbReference>
<evidence type="ECO:0000256" key="4">
    <source>
        <dbReference type="ARBA" id="ARBA00022801"/>
    </source>
</evidence>
<evidence type="ECO:0000256" key="5">
    <source>
        <dbReference type="ARBA" id="ARBA00023211"/>
    </source>
</evidence>
<name>K9HKY9_9PROT</name>
<sequence length="336" mass="34142">MYHGSSAAAPADPPPFRSAFTYALRAATEAAAVAARAWLAEGDRPGAARASAEAMRRALGTLALNGTLVVGDEADVAGPVLPPGLVLGQADAADAFDIAVDPVEGTSYLAQGGLNNALSVLALAPAGSLFRPGPAFYMEKMAGPPAVVGRIDPAAPVAERLRCLAEALDKPVRDLVVYVQEKPRHRRLVEAIQATGARVALHAAGDVAGALMAAIPGSGVDAMMGTGGTPEGVITACAVKALGGSFHGRINPQLNTERMAVAAAGMDTERWMSLDDMVAAPAHSLHFCATGIADGLLLNGPAETPEGLCLQTLLVGGGLPGRQVLTSWVRNPGAGR</sequence>
<protein>
    <recommendedName>
        <fullName evidence="7">Fructose-1,6-bisphosphatase</fullName>
    </recommendedName>
</protein>
<comment type="similarity">
    <text evidence="2 7">Belongs to the FBPase class 2 family.</text>
</comment>
<accession>K9HKY9</accession>
<dbReference type="PANTHER" id="PTHR30447">
    <property type="entry name" value="FRUCTOSE-1,6-BISPHOSPHATASE CLASS 2"/>
    <property type="match status" value="1"/>
</dbReference>
<reference evidence="8 9" key="1">
    <citation type="journal article" date="2013" name="Genome Announc.">
        <title>Draft Genome Sequence of an Alphaproteobacterium, Caenispirillum salinarum AK4(T), Isolated from a Solar Saltern.</title>
        <authorList>
            <person name="Khatri I."/>
            <person name="Singh A."/>
            <person name="Korpole S."/>
            <person name="Pinnaka A.K."/>
            <person name="Subramanian S."/>
        </authorList>
    </citation>
    <scope>NUCLEOTIDE SEQUENCE [LARGE SCALE GENOMIC DNA]</scope>
    <source>
        <strain evidence="8 9">AK4</strain>
    </source>
</reference>
<evidence type="ECO:0000256" key="3">
    <source>
        <dbReference type="ARBA" id="ARBA00022723"/>
    </source>
</evidence>
<dbReference type="STRING" id="1238182.C882_0538"/>
<dbReference type="OrthoDB" id="9779353at2"/>
<organism evidence="8 9">
    <name type="scientific">Caenispirillum salinarum AK4</name>
    <dbReference type="NCBI Taxonomy" id="1238182"/>
    <lineage>
        <taxon>Bacteria</taxon>
        <taxon>Pseudomonadati</taxon>
        <taxon>Pseudomonadota</taxon>
        <taxon>Alphaproteobacteria</taxon>
        <taxon>Rhodospirillales</taxon>
        <taxon>Novispirillaceae</taxon>
        <taxon>Caenispirillum</taxon>
    </lineage>
</organism>
<proteinExistence type="inferred from homology"/>
<dbReference type="EMBL" id="ANHY01000013">
    <property type="protein sequence ID" value="EKV29231.1"/>
    <property type="molecule type" value="Genomic_DNA"/>
</dbReference>
<dbReference type="PANTHER" id="PTHR30447:SF0">
    <property type="entry name" value="FRUCTOSE-1,6-BISPHOSPHATASE 1 CLASS 2-RELATED"/>
    <property type="match status" value="1"/>
</dbReference>
<dbReference type="SUPFAM" id="SSF56655">
    <property type="entry name" value="Carbohydrate phosphatase"/>
    <property type="match status" value="1"/>
</dbReference>
<evidence type="ECO:0000256" key="6">
    <source>
        <dbReference type="ARBA" id="ARBA00023277"/>
    </source>
</evidence>
<evidence type="ECO:0000256" key="7">
    <source>
        <dbReference type="PIRNR" id="PIRNR004532"/>
    </source>
</evidence>
<keyword evidence="9" id="KW-1185">Reference proteome</keyword>
<evidence type="ECO:0000313" key="8">
    <source>
        <dbReference type="EMBL" id="EKV29231.1"/>
    </source>
</evidence>
<dbReference type="Pfam" id="PF03320">
    <property type="entry name" value="FBPase_glpX"/>
    <property type="match status" value="1"/>
</dbReference>
<dbReference type="PATRIC" id="fig|1238182.3.peg.2753"/>
<comment type="caution">
    <text evidence="8">The sequence shown here is derived from an EMBL/GenBank/DDBJ whole genome shotgun (WGS) entry which is preliminary data.</text>
</comment>
<dbReference type="InterPro" id="IPR004464">
    <property type="entry name" value="FBPase_class-2/SBPase"/>
</dbReference>
<evidence type="ECO:0000313" key="9">
    <source>
        <dbReference type="Proteomes" id="UP000009881"/>
    </source>
</evidence>
<dbReference type="eggNOG" id="COG1494">
    <property type="taxonomic scope" value="Bacteria"/>
</dbReference>
<dbReference type="AlphaFoldDB" id="K9HKY9"/>